<proteinExistence type="predicted"/>
<evidence type="ECO:0000313" key="1">
    <source>
        <dbReference type="EMBL" id="CAD5218186.1"/>
    </source>
</evidence>
<accession>A0A811KRB0</accession>
<name>A0A811KRB0_9BILA</name>
<dbReference type="Proteomes" id="UP000614601">
    <property type="component" value="Unassembled WGS sequence"/>
</dbReference>
<keyword evidence="2" id="KW-1185">Reference proteome</keyword>
<dbReference type="EMBL" id="CAJFDH010000004">
    <property type="protein sequence ID" value="CAD5218186.1"/>
    <property type="molecule type" value="Genomic_DNA"/>
</dbReference>
<organism evidence="1 2">
    <name type="scientific">Bursaphelenchus okinawaensis</name>
    <dbReference type="NCBI Taxonomy" id="465554"/>
    <lineage>
        <taxon>Eukaryota</taxon>
        <taxon>Metazoa</taxon>
        <taxon>Ecdysozoa</taxon>
        <taxon>Nematoda</taxon>
        <taxon>Chromadorea</taxon>
        <taxon>Rhabditida</taxon>
        <taxon>Tylenchina</taxon>
        <taxon>Tylenchomorpha</taxon>
        <taxon>Aphelenchoidea</taxon>
        <taxon>Aphelenchoididae</taxon>
        <taxon>Bursaphelenchus</taxon>
    </lineage>
</organism>
<reference evidence="1" key="1">
    <citation type="submission" date="2020-09" db="EMBL/GenBank/DDBJ databases">
        <authorList>
            <person name="Kikuchi T."/>
        </authorList>
    </citation>
    <scope>NUCLEOTIDE SEQUENCE</scope>
    <source>
        <strain evidence="1">SH1</strain>
    </source>
</reference>
<comment type="caution">
    <text evidence="1">The sequence shown here is derived from an EMBL/GenBank/DDBJ whole genome shotgun (WGS) entry which is preliminary data.</text>
</comment>
<dbReference type="EMBL" id="CAJFCW020000004">
    <property type="protein sequence ID" value="CAG9109544.1"/>
    <property type="molecule type" value="Genomic_DNA"/>
</dbReference>
<sequence>MSEVSSEKPGDIWCNSLVSKLCVQTKSVIRNETESGDPQDLQDDICRRGSNVSKSIAASCKQIGRKACYECYTAVANFYKANIGKASYVDYDCESKCNEENEF</sequence>
<dbReference type="AlphaFoldDB" id="A0A811KRB0"/>
<gene>
    <name evidence="1" type="ORF">BOKJ2_LOCUS7396</name>
</gene>
<dbReference type="Proteomes" id="UP000783686">
    <property type="component" value="Unassembled WGS sequence"/>
</dbReference>
<protein>
    <submittedName>
        <fullName evidence="1">Uncharacterized protein</fullName>
    </submittedName>
</protein>
<evidence type="ECO:0000313" key="2">
    <source>
        <dbReference type="Proteomes" id="UP000614601"/>
    </source>
</evidence>